<feature type="chain" id="PRO_5016903384" evidence="1">
    <location>
        <begin position="24"/>
        <end position="89"/>
    </location>
</feature>
<dbReference type="InterPro" id="IPR011990">
    <property type="entry name" value="TPR-like_helical_dom_sf"/>
</dbReference>
<dbReference type="SMART" id="SM00671">
    <property type="entry name" value="SEL1"/>
    <property type="match status" value="1"/>
</dbReference>
<sequence length="89" mass="9915">MKTKLIIFTLITTLTGFVNQAQAQNQSCQELYDTSPQSAITICQNELAQNPNNAELQLYLGVAYDLEADYTKAFEWYTKSASQGDAKAQ</sequence>
<evidence type="ECO:0000313" key="3">
    <source>
        <dbReference type="Proteomes" id="UP000254107"/>
    </source>
</evidence>
<dbReference type="Gene3D" id="1.25.40.10">
    <property type="entry name" value="Tetratricopeptide repeat domain"/>
    <property type="match status" value="1"/>
</dbReference>
<proteinExistence type="predicted"/>
<name>A0A378QHX2_MORLA</name>
<dbReference type="GeneID" id="302270073"/>
<dbReference type="InterPro" id="IPR006597">
    <property type="entry name" value="Sel1-like"/>
</dbReference>
<gene>
    <name evidence="2" type="ORF">NCTC7911_01485</name>
</gene>
<keyword evidence="3" id="KW-1185">Reference proteome</keyword>
<organism evidence="2 3">
    <name type="scientific">Moraxella lacunata</name>
    <dbReference type="NCBI Taxonomy" id="477"/>
    <lineage>
        <taxon>Bacteria</taxon>
        <taxon>Pseudomonadati</taxon>
        <taxon>Pseudomonadota</taxon>
        <taxon>Gammaproteobacteria</taxon>
        <taxon>Moraxellales</taxon>
        <taxon>Moraxellaceae</taxon>
        <taxon>Moraxella</taxon>
    </lineage>
</organism>
<dbReference type="SUPFAM" id="SSF81901">
    <property type="entry name" value="HCP-like"/>
    <property type="match status" value="1"/>
</dbReference>
<evidence type="ECO:0000313" key="2">
    <source>
        <dbReference type="EMBL" id="STZ00100.1"/>
    </source>
</evidence>
<protein>
    <submittedName>
        <fullName evidence="2">Uncharacterized protein</fullName>
    </submittedName>
</protein>
<dbReference type="AlphaFoldDB" id="A0A378QHX2"/>
<dbReference type="EMBL" id="UGQC01000001">
    <property type="protein sequence ID" value="STZ00100.1"/>
    <property type="molecule type" value="Genomic_DNA"/>
</dbReference>
<dbReference type="Proteomes" id="UP000254107">
    <property type="component" value="Unassembled WGS sequence"/>
</dbReference>
<dbReference type="RefSeq" id="WP_115247666.1">
    <property type="nucleotide sequence ID" value="NZ_UGQC01000001.1"/>
</dbReference>
<reference evidence="2 3" key="1">
    <citation type="submission" date="2018-06" db="EMBL/GenBank/DDBJ databases">
        <authorList>
            <consortium name="Pathogen Informatics"/>
            <person name="Doyle S."/>
        </authorList>
    </citation>
    <scope>NUCLEOTIDE SEQUENCE [LARGE SCALE GENOMIC DNA]</scope>
    <source>
        <strain evidence="2 3">NCTC7911</strain>
    </source>
</reference>
<accession>A0A378QHX2</accession>
<keyword evidence="1" id="KW-0732">Signal</keyword>
<feature type="signal peptide" evidence="1">
    <location>
        <begin position="1"/>
        <end position="23"/>
    </location>
</feature>
<evidence type="ECO:0000256" key="1">
    <source>
        <dbReference type="SAM" id="SignalP"/>
    </source>
</evidence>